<dbReference type="GO" id="GO:0004364">
    <property type="term" value="F:glutathione transferase activity"/>
    <property type="evidence" value="ECO:0007669"/>
    <property type="project" value="UniProtKB-EC"/>
</dbReference>
<gene>
    <name evidence="7" type="ORF">SHERM_23883</name>
</gene>
<feature type="domain" description="GST C-terminal" evidence="6">
    <location>
        <begin position="57"/>
        <end position="181"/>
    </location>
</feature>
<dbReference type="OrthoDB" id="422574at2759"/>
<dbReference type="Proteomes" id="UP001153555">
    <property type="component" value="Unassembled WGS sequence"/>
</dbReference>
<name>A0A9N7RFV9_STRHE</name>
<comment type="caution">
    <text evidence="7">The sequence shown here is derived from an EMBL/GenBank/DDBJ whole genome shotgun (WGS) entry which is preliminary data.</text>
</comment>
<dbReference type="Gene3D" id="1.20.1050.10">
    <property type="match status" value="1"/>
</dbReference>
<dbReference type="InterPro" id="IPR010987">
    <property type="entry name" value="Glutathione-S-Trfase_C-like"/>
</dbReference>
<dbReference type="SUPFAM" id="SSF47616">
    <property type="entry name" value="GST C-terminal domain-like"/>
    <property type="match status" value="1"/>
</dbReference>
<evidence type="ECO:0000313" key="7">
    <source>
        <dbReference type="EMBL" id="CAA0828188.1"/>
    </source>
</evidence>
<keyword evidence="3" id="KW-0808">Transferase</keyword>
<evidence type="ECO:0000313" key="8">
    <source>
        <dbReference type="Proteomes" id="UP001153555"/>
    </source>
</evidence>
<protein>
    <recommendedName>
        <fullName evidence="2">glutathione transferase</fullName>
        <ecNumber evidence="2">2.5.1.18</ecNumber>
    </recommendedName>
</protein>
<dbReference type="GO" id="GO:0006749">
    <property type="term" value="P:glutathione metabolic process"/>
    <property type="evidence" value="ECO:0007669"/>
    <property type="project" value="TreeGrafter"/>
</dbReference>
<dbReference type="AlphaFoldDB" id="A0A9N7RFV9"/>
<accession>A0A9N7RFV9</accession>
<dbReference type="InterPro" id="IPR036282">
    <property type="entry name" value="Glutathione-S-Trfase_C_sf"/>
</dbReference>
<dbReference type="PROSITE" id="PS50404">
    <property type="entry name" value="GST_NTER"/>
    <property type="match status" value="1"/>
</dbReference>
<dbReference type="Pfam" id="PF13417">
    <property type="entry name" value="GST_N_3"/>
    <property type="match status" value="1"/>
</dbReference>
<keyword evidence="8" id="KW-1185">Reference proteome</keyword>
<dbReference type="EMBL" id="CACSLK010027752">
    <property type="protein sequence ID" value="CAA0828188.1"/>
    <property type="molecule type" value="Genomic_DNA"/>
</dbReference>
<dbReference type="Pfam" id="PF00043">
    <property type="entry name" value="GST_C"/>
    <property type="match status" value="1"/>
</dbReference>
<evidence type="ECO:0000256" key="4">
    <source>
        <dbReference type="ARBA" id="ARBA00047960"/>
    </source>
</evidence>
<evidence type="ECO:0000256" key="3">
    <source>
        <dbReference type="ARBA" id="ARBA00022679"/>
    </source>
</evidence>
<dbReference type="InterPro" id="IPR036249">
    <property type="entry name" value="Thioredoxin-like_sf"/>
</dbReference>
<sequence length="181" mass="20276">MAIKVHGYPYSPAVQKVLICLAEKGLDYELVHIDLLAGQQKEDPFISLNGTPLLVQDPKKLAILGVWAEVEAHRFDAAGQKLNYEIRVKPFKGLTTDEALVEQLEAQLTTVLDVYEERLAKSKYLAGDDFTLAELHHVPIINSLMKTKVKALFEGRPNVNTWCSELLARPASQKVLSEFTF</sequence>
<dbReference type="FunFam" id="1.20.1050.10:FF:000004">
    <property type="entry name" value="Glutathione S-transferase F2"/>
    <property type="match status" value="1"/>
</dbReference>
<comment type="catalytic activity">
    <reaction evidence="4">
        <text>RX + glutathione = an S-substituted glutathione + a halide anion + H(+)</text>
        <dbReference type="Rhea" id="RHEA:16437"/>
        <dbReference type="ChEBI" id="CHEBI:15378"/>
        <dbReference type="ChEBI" id="CHEBI:16042"/>
        <dbReference type="ChEBI" id="CHEBI:17792"/>
        <dbReference type="ChEBI" id="CHEBI:57925"/>
        <dbReference type="ChEBI" id="CHEBI:90779"/>
        <dbReference type="EC" id="2.5.1.18"/>
    </reaction>
</comment>
<dbReference type="GO" id="GO:0009407">
    <property type="term" value="P:toxin catabolic process"/>
    <property type="evidence" value="ECO:0007669"/>
    <property type="project" value="UniProtKB-ARBA"/>
</dbReference>
<reference evidence="7" key="1">
    <citation type="submission" date="2019-12" db="EMBL/GenBank/DDBJ databases">
        <authorList>
            <person name="Scholes J."/>
        </authorList>
    </citation>
    <scope>NUCLEOTIDE SEQUENCE</scope>
</reference>
<comment type="similarity">
    <text evidence="1">Belongs to the GST superfamily. Phi family.</text>
</comment>
<evidence type="ECO:0000256" key="1">
    <source>
        <dbReference type="ARBA" id="ARBA00010128"/>
    </source>
</evidence>
<dbReference type="GO" id="GO:0043295">
    <property type="term" value="F:glutathione binding"/>
    <property type="evidence" value="ECO:0007669"/>
    <property type="project" value="TreeGrafter"/>
</dbReference>
<dbReference type="CDD" id="cd03187">
    <property type="entry name" value="GST_C_Phi"/>
    <property type="match status" value="1"/>
</dbReference>
<dbReference type="SUPFAM" id="SSF52833">
    <property type="entry name" value="Thioredoxin-like"/>
    <property type="match status" value="1"/>
</dbReference>
<dbReference type="PANTHER" id="PTHR43900">
    <property type="entry name" value="GLUTATHIONE S-TRANSFERASE RHO"/>
    <property type="match status" value="1"/>
</dbReference>
<dbReference type="InterPro" id="IPR004045">
    <property type="entry name" value="Glutathione_S-Trfase_N"/>
</dbReference>
<dbReference type="EC" id="2.5.1.18" evidence="2"/>
<dbReference type="InterPro" id="IPR034347">
    <property type="entry name" value="GST_Phi_C"/>
</dbReference>
<dbReference type="PROSITE" id="PS50405">
    <property type="entry name" value="GST_CTER"/>
    <property type="match status" value="1"/>
</dbReference>
<organism evidence="7 8">
    <name type="scientific">Striga hermonthica</name>
    <name type="common">Purple witchweed</name>
    <name type="synonym">Buchnera hermonthica</name>
    <dbReference type="NCBI Taxonomy" id="68872"/>
    <lineage>
        <taxon>Eukaryota</taxon>
        <taxon>Viridiplantae</taxon>
        <taxon>Streptophyta</taxon>
        <taxon>Embryophyta</taxon>
        <taxon>Tracheophyta</taxon>
        <taxon>Spermatophyta</taxon>
        <taxon>Magnoliopsida</taxon>
        <taxon>eudicotyledons</taxon>
        <taxon>Gunneridae</taxon>
        <taxon>Pentapetalae</taxon>
        <taxon>asterids</taxon>
        <taxon>lamiids</taxon>
        <taxon>Lamiales</taxon>
        <taxon>Orobanchaceae</taxon>
        <taxon>Buchnereae</taxon>
        <taxon>Striga</taxon>
    </lineage>
</organism>
<evidence type="ECO:0000259" key="6">
    <source>
        <dbReference type="PROSITE" id="PS50405"/>
    </source>
</evidence>
<dbReference type="PANTHER" id="PTHR43900:SF47">
    <property type="entry name" value="GLUTATHIONE S-TRANSFERASE F6-RELATED"/>
    <property type="match status" value="1"/>
</dbReference>
<dbReference type="InterPro" id="IPR004046">
    <property type="entry name" value="GST_C"/>
</dbReference>
<evidence type="ECO:0000259" key="5">
    <source>
        <dbReference type="PROSITE" id="PS50404"/>
    </source>
</evidence>
<dbReference type="GO" id="GO:0005737">
    <property type="term" value="C:cytoplasm"/>
    <property type="evidence" value="ECO:0007669"/>
    <property type="project" value="TreeGrafter"/>
</dbReference>
<dbReference type="Gene3D" id="3.40.30.10">
    <property type="entry name" value="Glutaredoxin"/>
    <property type="match status" value="1"/>
</dbReference>
<evidence type="ECO:0000256" key="2">
    <source>
        <dbReference type="ARBA" id="ARBA00012452"/>
    </source>
</evidence>
<feature type="domain" description="GST N-terminal" evidence="5">
    <location>
        <begin position="1"/>
        <end position="79"/>
    </location>
</feature>
<proteinExistence type="inferred from homology"/>